<feature type="transmembrane region" description="Helical" evidence="7">
    <location>
        <begin position="141"/>
        <end position="159"/>
    </location>
</feature>
<comment type="similarity">
    <text evidence="2">Belongs to the acyltransferase 3 family.</text>
</comment>
<dbReference type="GO" id="GO:0005886">
    <property type="term" value="C:plasma membrane"/>
    <property type="evidence" value="ECO:0007669"/>
    <property type="project" value="UniProtKB-SubCell"/>
</dbReference>
<protein>
    <submittedName>
        <fullName evidence="9">Surface polysaccharide O-acyltransferase-like enzyme</fullName>
    </submittedName>
</protein>
<keyword evidence="3" id="KW-1003">Cell membrane</keyword>
<dbReference type="GO" id="GO:0016413">
    <property type="term" value="F:O-acetyltransferase activity"/>
    <property type="evidence" value="ECO:0007669"/>
    <property type="project" value="TreeGrafter"/>
</dbReference>
<feature type="transmembrane region" description="Helical" evidence="7">
    <location>
        <begin position="21"/>
        <end position="39"/>
    </location>
</feature>
<accession>A0A2T5KDB8</accession>
<dbReference type="EMBL" id="QAOT01000002">
    <property type="protein sequence ID" value="PTR20404.1"/>
    <property type="molecule type" value="Genomic_DNA"/>
</dbReference>
<evidence type="ECO:0000256" key="7">
    <source>
        <dbReference type="SAM" id="Phobius"/>
    </source>
</evidence>
<dbReference type="RefSeq" id="WP_108220224.1">
    <property type="nucleotide sequence ID" value="NZ_CP090021.1"/>
</dbReference>
<organism evidence="9 10">
    <name type="scientific">Cereibacter azotoformans</name>
    <dbReference type="NCBI Taxonomy" id="43057"/>
    <lineage>
        <taxon>Bacteria</taxon>
        <taxon>Pseudomonadati</taxon>
        <taxon>Pseudomonadota</taxon>
        <taxon>Alphaproteobacteria</taxon>
        <taxon>Rhodobacterales</taxon>
        <taxon>Paracoccaceae</taxon>
        <taxon>Cereibacter</taxon>
    </lineage>
</organism>
<sequence>MIRSATSGPQPRNLSLDALKIVMAMMVVGLHAGFLRDVHPGLSHFFTNGLFRVAVPTFLVINGYFLERQLDQGLGAWVRRVALLYGLWMAIYAPLWLPGALAVPSFGREVLLFGYYHLWYLLALLLGGLLVAALRPAGETVLVAVGALTFAAGVGIQYAGNLHLFDGPLDQSLNRVHTYRNFLFMGVPFLICGVLVARHEGRLARLGSGRMLALALGLLAAEWSANMIWNRDDPVFEIFVSLAIVCPVLFLTVKGWQLRGSSRSLGQLATALYLVHVAVLHFTYDVEMGDTLRTLVGLAIGSLVAVPVVLAARRVPLL</sequence>
<evidence type="ECO:0000259" key="8">
    <source>
        <dbReference type="Pfam" id="PF01757"/>
    </source>
</evidence>
<feature type="transmembrane region" description="Helical" evidence="7">
    <location>
        <begin position="77"/>
        <end position="97"/>
    </location>
</feature>
<keyword evidence="9" id="KW-0012">Acyltransferase</keyword>
<dbReference type="InterPro" id="IPR002656">
    <property type="entry name" value="Acyl_transf_3_dom"/>
</dbReference>
<evidence type="ECO:0000256" key="5">
    <source>
        <dbReference type="ARBA" id="ARBA00022989"/>
    </source>
</evidence>
<evidence type="ECO:0000313" key="10">
    <source>
        <dbReference type="Proteomes" id="UP000244060"/>
    </source>
</evidence>
<dbReference type="Pfam" id="PF01757">
    <property type="entry name" value="Acyl_transf_3"/>
    <property type="match status" value="1"/>
</dbReference>
<feature type="transmembrane region" description="Helical" evidence="7">
    <location>
        <begin position="265"/>
        <end position="283"/>
    </location>
</feature>
<dbReference type="OrthoDB" id="265992at2"/>
<feature type="transmembrane region" description="Helical" evidence="7">
    <location>
        <begin position="179"/>
        <end position="197"/>
    </location>
</feature>
<gene>
    <name evidence="9" type="ORF">C8J28_102169</name>
</gene>
<comment type="subcellular location">
    <subcellularLocation>
        <location evidence="1">Cell membrane</location>
        <topology evidence="1">Multi-pass membrane protein</topology>
    </subcellularLocation>
</comment>
<dbReference type="AlphaFoldDB" id="A0A2T5KDB8"/>
<evidence type="ECO:0000256" key="1">
    <source>
        <dbReference type="ARBA" id="ARBA00004651"/>
    </source>
</evidence>
<comment type="caution">
    <text evidence="9">The sequence shown here is derived from an EMBL/GenBank/DDBJ whole genome shotgun (WGS) entry which is preliminary data.</text>
</comment>
<feature type="transmembrane region" description="Helical" evidence="7">
    <location>
        <begin position="235"/>
        <end position="253"/>
    </location>
</feature>
<keyword evidence="9" id="KW-0808">Transferase</keyword>
<feature type="transmembrane region" description="Helical" evidence="7">
    <location>
        <begin position="117"/>
        <end position="134"/>
    </location>
</feature>
<evidence type="ECO:0000256" key="4">
    <source>
        <dbReference type="ARBA" id="ARBA00022692"/>
    </source>
</evidence>
<dbReference type="PANTHER" id="PTHR40074:SF2">
    <property type="entry name" value="O-ACETYLTRANSFERASE WECH"/>
    <property type="match status" value="1"/>
</dbReference>
<keyword evidence="5 7" id="KW-1133">Transmembrane helix</keyword>
<keyword evidence="10" id="KW-1185">Reference proteome</keyword>
<reference evidence="9 10" key="1">
    <citation type="submission" date="2018-04" db="EMBL/GenBank/DDBJ databases">
        <title>Genomic Encyclopedia of Type Strains, Phase III (KMG-III): the genomes of soil and plant-associated and newly described type strains.</title>
        <authorList>
            <person name="Whitman W."/>
        </authorList>
    </citation>
    <scope>NUCLEOTIDE SEQUENCE [LARGE SCALE GENOMIC DNA]</scope>
    <source>
        <strain evidence="9 10">KA25</strain>
    </source>
</reference>
<proteinExistence type="inferred from homology"/>
<feature type="transmembrane region" description="Helical" evidence="7">
    <location>
        <begin position="209"/>
        <end position="229"/>
    </location>
</feature>
<feature type="transmembrane region" description="Helical" evidence="7">
    <location>
        <begin position="45"/>
        <end position="65"/>
    </location>
</feature>
<evidence type="ECO:0000256" key="6">
    <source>
        <dbReference type="ARBA" id="ARBA00023136"/>
    </source>
</evidence>
<keyword evidence="6 7" id="KW-0472">Membrane</keyword>
<evidence type="ECO:0000313" key="9">
    <source>
        <dbReference type="EMBL" id="PTR20404.1"/>
    </source>
</evidence>
<feature type="domain" description="Acyltransferase 3" evidence="8">
    <location>
        <begin position="14"/>
        <end position="311"/>
    </location>
</feature>
<evidence type="ECO:0000256" key="2">
    <source>
        <dbReference type="ARBA" id="ARBA00007400"/>
    </source>
</evidence>
<dbReference type="PANTHER" id="PTHR40074">
    <property type="entry name" value="O-ACETYLTRANSFERASE WECH"/>
    <property type="match status" value="1"/>
</dbReference>
<dbReference type="Proteomes" id="UP000244060">
    <property type="component" value="Unassembled WGS sequence"/>
</dbReference>
<name>A0A2T5KDB8_9RHOB</name>
<dbReference type="GO" id="GO:0009246">
    <property type="term" value="P:enterobacterial common antigen biosynthetic process"/>
    <property type="evidence" value="ECO:0007669"/>
    <property type="project" value="TreeGrafter"/>
</dbReference>
<evidence type="ECO:0000256" key="3">
    <source>
        <dbReference type="ARBA" id="ARBA00022475"/>
    </source>
</evidence>
<feature type="transmembrane region" description="Helical" evidence="7">
    <location>
        <begin position="295"/>
        <end position="312"/>
    </location>
</feature>
<keyword evidence="4 7" id="KW-0812">Transmembrane</keyword>